<gene>
    <name evidence="2" type="ORF">H257_12490</name>
</gene>
<feature type="region of interest" description="Disordered" evidence="1">
    <location>
        <begin position="298"/>
        <end position="322"/>
    </location>
</feature>
<organism evidence="2">
    <name type="scientific">Aphanomyces astaci</name>
    <name type="common">Crayfish plague agent</name>
    <dbReference type="NCBI Taxonomy" id="112090"/>
    <lineage>
        <taxon>Eukaryota</taxon>
        <taxon>Sar</taxon>
        <taxon>Stramenopiles</taxon>
        <taxon>Oomycota</taxon>
        <taxon>Saprolegniomycetes</taxon>
        <taxon>Saprolegniales</taxon>
        <taxon>Verrucalvaceae</taxon>
        <taxon>Aphanomyces</taxon>
    </lineage>
</organism>
<reference evidence="2" key="1">
    <citation type="submission" date="2013-12" db="EMBL/GenBank/DDBJ databases">
        <title>The Genome Sequence of Aphanomyces astaci APO3.</title>
        <authorList>
            <consortium name="The Broad Institute Genomics Platform"/>
            <person name="Russ C."/>
            <person name="Tyler B."/>
            <person name="van West P."/>
            <person name="Dieguez-Uribeondo J."/>
            <person name="Young S.K."/>
            <person name="Zeng Q."/>
            <person name="Gargeya S."/>
            <person name="Fitzgerald M."/>
            <person name="Abouelleil A."/>
            <person name="Alvarado L."/>
            <person name="Chapman S.B."/>
            <person name="Gainer-Dewar J."/>
            <person name="Goldberg J."/>
            <person name="Griggs A."/>
            <person name="Gujja S."/>
            <person name="Hansen M."/>
            <person name="Howarth C."/>
            <person name="Imamovic A."/>
            <person name="Ireland A."/>
            <person name="Larimer J."/>
            <person name="McCowan C."/>
            <person name="Murphy C."/>
            <person name="Pearson M."/>
            <person name="Poon T.W."/>
            <person name="Priest M."/>
            <person name="Roberts A."/>
            <person name="Saif S."/>
            <person name="Shea T."/>
            <person name="Sykes S."/>
            <person name="Wortman J."/>
            <person name="Nusbaum C."/>
            <person name="Birren B."/>
        </authorList>
    </citation>
    <scope>NUCLEOTIDE SEQUENCE [LARGE SCALE GENOMIC DNA]</scope>
    <source>
        <strain evidence="2">APO3</strain>
    </source>
</reference>
<dbReference type="EMBL" id="KI913154">
    <property type="protein sequence ID" value="ETV72329.1"/>
    <property type="molecule type" value="Genomic_DNA"/>
</dbReference>
<accession>W4FZW8</accession>
<evidence type="ECO:0000256" key="1">
    <source>
        <dbReference type="SAM" id="MobiDB-lite"/>
    </source>
</evidence>
<dbReference type="RefSeq" id="XP_009838011.1">
    <property type="nucleotide sequence ID" value="XM_009839709.1"/>
</dbReference>
<evidence type="ECO:0000313" key="2">
    <source>
        <dbReference type="EMBL" id="ETV72329.1"/>
    </source>
</evidence>
<dbReference type="GeneID" id="20814486"/>
<dbReference type="VEuPathDB" id="FungiDB:H257_12490"/>
<dbReference type="AlphaFoldDB" id="W4FZW8"/>
<proteinExistence type="predicted"/>
<sequence>MSLPTAPATLTLTQCLLSSENYDEWFFELTSIILAGENITEMAIHCAQVETATAMKGLHRSYKTCSYGTAFSRASHTRICASCLSNTLAGLGHQVPALPRLGADRHSYTSVWLHCRYRGLAHWRFWHFAMAQSSEMAMQKRLMYPGGHKATIRVGLVWLLPDLRQPLDVHLHEAFRCVPPECGASTLCVPAVQAVTVVANATAKVAGVVEELEHPSSTSFAKITHPAAHPVTHQAVNQATLPVIVLATQEWVKAAIPPTPVRTTAVVATINESLSGDQYRDYREDRGYHREFCGYYRDDRSRSVPPANQGYAPPGPIAQRSK</sequence>
<protein>
    <submittedName>
        <fullName evidence="2">Uncharacterized protein</fullName>
    </submittedName>
</protein>
<name>W4FZW8_APHAT</name>